<dbReference type="OrthoDB" id="410198at2759"/>
<dbReference type="PANTHER" id="PTHR42791:SF5">
    <property type="entry name" value="HYPOTHETICAL ACETYLTRANSFERASE (EUROFUNG)"/>
    <property type="match status" value="1"/>
</dbReference>
<dbReference type="Proteomes" id="UP000284375">
    <property type="component" value="Unassembled WGS sequence"/>
</dbReference>
<organism evidence="2 3">
    <name type="scientific">Cytospora chrysosperma</name>
    <name type="common">Cytospora canker fungus</name>
    <name type="synonym">Sphaeria chrysosperma</name>
    <dbReference type="NCBI Taxonomy" id="252740"/>
    <lineage>
        <taxon>Eukaryota</taxon>
        <taxon>Fungi</taxon>
        <taxon>Dikarya</taxon>
        <taxon>Ascomycota</taxon>
        <taxon>Pezizomycotina</taxon>
        <taxon>Sordariomycetes</taxon>
        <taxon>Sordariomycetidae</taxon>
        <taxon>Diaporthales</taxon>
        <taxon>Cytosporaceae</taxon>
        <taxon>Cytospora</taxon>
    </lineage>
</organism>
<dbReference type="Gene3D" id="3.40.630.30">
    <property type="match status" value="1"/>
</dbReference>
<dbReference type="GO" id="GO:0016747">
    <property type="term" value="F:acyltransferase activity, transferring groups other than amino-acyl groups"/>
    <property type="evidence" value="ECO:0007669"/>
    <property type="project" value="InterPro"/>
</dbReference>
<dbReference type="PROSITE" id="PS51186">
    <property type="entry name" value="GNAT"/>
    <property type="match status" value="1"/>
</dbReference>
<dbReference type="Pfam" id="PF00583">
    <property type="entry name" value="Acetyltransf_1"/>
    <property type="match status" value="1"/>
</dbReference>
<accession>A0A423WA20</accession>
<keyword evidence="3" id="KW-1185">Reference proteome</keyword>
<proteinExistence type="predicted"/>
<dbReference type="EMBL" id="LJZO01000009">
    <property type="protein sequence ID" value="ROW00149.1"/>
    <property type="molecule type" value="Genomic_DNA"/>
</dbReference>
<dbReference type="SUPFAM" id="SSF55729">
    <property type="entry name" value="Acyl-CoA N-acyltransferases (Nat)"/>
    <property type="match status" value="1"/>
</dbReference>
<feature type="domain" description="N-acetyltransferase" evidence="1">
    <location>
        <begin position="7"/>
        <end position="202"/>
    </location>
</feature>
<protein>
    <recommendedName>
        <fullName evidence="1">N-acetyltransferase domain-containing protein</fullName>
    </recommendedName>
</protein>
<evidence type="ECO:0000313" key="2">
    <source>
        <dbReference type="EMBL" id="ROW00149.1"/>
    </source>
</evidence>
<dbReference type="InterPro" id="IPR000182">
    <property type="entry name" value="GNAT_dom"/>
</dbReference>
<dbReference type="InterPro" id="IPR016181">
    <property type="entry name" value="Acyl_CoA_acyltransferase"/>
</dbReference>
<evidence type="ECO:0000259" key="1">
    <source>
        <dbReference type="PROSITE" id="PS51186"/>
    </source>
</evidence>
<evidence type="ECO:0000313" key="3">
    <source>
        <dbReference type="Proteomes" id="UP000284375"/>
    </source>
</evidence>
<dbReference type="InterPro" id="IPR052523">
    <property type="entry name" value="Trichothecene_AcTrans"/>
</dbReference>
<dbReference type="CDD" id="cd04301">
    <property type="entry name" value="NAT_SF"/>
    <property type="match status" value="1"/>
</dbReference>
<dbReference type="PANTHER" id="PTHR42791">
    <property type="entry name" value="GNAT FAMILY ACETYLTRANSFERASE"/>
    <property type="match status" value="1"/>
</dbReference>
<dbReference type="AlphaFoldDB" id="A0A423WA20"/>
<reference evidence="2 3" key="1">
    <citation type="submission" date="2015-09" db="EMBL/GenBank/DDBJ databases">
        <title>Host preference determinants of Valsa canker pathogens revealed by comparative genomics.</title>
        <authorList>
            <person name="Yin Z."/>
            <person name="Huang L."/>
        </authorList>
    </citation>
    <scope>NUCLEOTIDE SEQUENCE [LARGE SCALE GENOMIC DNA]</scope>
    <source>
        <strain evidence="2 3">YSFL</strain>
    </source>
</reference>
<gene>
    <name evidence="2" type="ORF">VSDG_03581</name>
</gene>
<sequence length="209" mass="23252">MSSTARFSLTRATEADLPEICKLCWVCFPQIVRDLVMGCPTEEDLPKLVDHFGNMIREHHHAVWLKVVENSTGKIAAAALWKIYPNAGAPASGDELPPPWLVGETREKSKGLLDTMNAERRKANPDGFLHLHICFTGPDYRRQGAARLLMQWGCDVADALSVPAWIEASTEGNPLYKCYGFFDVGEMQGVGTFMKREAKTMLREGGRSL</sequence>
<dbReference type="STRING" id="252740.A0A423WA20"/>
<comment type="caution">
    <text evidence="2">The sequence shown here is derived from an EMBL/GenBank/DDBJ whole genome shotgun (WGS) entry which is preliminary data.</text>
</comment>
<name>A0A423WA20_CYTCH</name>